<evidence type="ECO:0000256" key="1">
    <source>
        <dbReference type="ARBA" id="ARBA00023002"/>
    </source>
</evidence>
<feature type="active site" evidence="2">
    <location>
        <position position="177"/>
    </location>
</feature>
<dbReference type="PIRSF" id="PIRSF000103">
    <property type="entry name" value="HIBADH"/>
    <property type="match status" value="1"/>
</dbReference>
<evidence type="ECO:0000313" key="4">
    <source>
        <dbReference type="EMBL" id="KAI9278420.1"/>
    </source>
</evidence>
<accession>A0AAD5KBU1</accession>
<name>A0AAD5KBU1_9FUNG</name>
<dbReference type="InterPro" id="IPR036291">
    <property type="entry name" value="NAD(P)-bd_dom_sf"/>
</dbReference>
<dbReference type="InterPro" id="IPR006115">
    <property type="entry name" value="6PGDH_NADP-bd"/>
</dbReference>
<feature type="domain" description="6-phosphogluconate dehydrogenase NADP-binding" evidence="3">
    <location>
        <begin position="1"/>
        <end position="149"/>
    </location>
</feature>
<dbReference type="Gene3D" id="3.40.50.720">
    <property type="entry name" value="NAD(P)-binding Rossmann-like Domain"/>
    <property type="match status" value="1"/>
</dbReference>
<dbReference type="Proteomes" id="UP001209540">
    <property type="component" value="Unassembled WGS sequence"/>
</dbReference>
<dbReference type="Gene3D" id="1.10.1040.10">
    <property type="entry name" value="N-(1-d-carboxylethyl)-l-norvaline Dehydrogenase, domain 2"/>
    <property type="match status" value="1"/>
</dbReference>
<dbReference type="InterPro" id="IPR015815">
    <property type="entry name" value="HIBADH-related"/>
</dbReference>
<dbReference type="GO" id="GO:0016491">
    <property type="term" value="F:oxidoreductase activity"/>
    <property type="evidence" value="ECO:0007669"/>
    <property type="project" value="UniProtKB-KW"/>
</dbReference>
<dbReference type="EMBL" id="JAIXMP010000001">
    <property type="protein sequence ID" value="KAI9278420.1"/>
    <property type="molecule type" value="Genomic_DNA"/>
</dbReference>
<dbReference type="PANTHER" id="PTHR43580">
    <property type="entry name" value="OXIDOREDUCTASE GLYR1-RELATED"/>
    <property type="match status" value="1"/>
</dbReference>
<keyword evidence="1" id="KW-0560">Oxidoreductase</keyword>
<sequence>FIGIGTMGFQMAQRIHKQLVSVGGKPLLIYNRTASRAQDLKKHVPDIQIAESIKMLAQESDIVFTSLRGDDNVIQVVNELLNEEHGLEKKSIIVELSTVDPSIAEELANKAQQVYVHYIACPVTGPSAKAATGNLILTPAGDPTLLDKVILPQLIPAIGNKKVLRVGEKPHQALQFKLINNFFTRSLTETLATGMALAELTGTGKDNIKELMSELFPGTILARYAERMTRNTFKDEVQLSLTSAREDALRILSLVEN</sequence>
<dbReference type="GO" id="GO:0050661">
    <property type="term" value="F:NADP binding"/>
    <property type="evidence" value="ECO:0007669"/>
    <property type="project" value="InterPro"/>
</dbReference>
<dbReference type="SUPFAM" id="SSF51735">
    <property type="entry name" value="NAD(P)-binding Rossmann-fold domains"/>
    <property type="match status" value="1"/>
</dbReference>
<dbReference type="Pfam" id="PF03446">
    <property type="entry name" value="NAD_binding_2"/>
    <property type="match status" value="1"/>
</dbReference>
<reference evidence="4" key="1">
    <citation type="journal article" date="2022" name="IScience">
        <title>Evolution of zygomycete secretomes and the origins of terrestrial fungal ecologies.</title>
        <authorList>
            <person name="Chang Y."/>
            <person name="Wang Y."/>
            <person name="Mondo S."/>
            <person name="Ahrendt S."/>
            <person name="Andreopoulos W."/>
            <person name="Barry K."/>
            <person name="Beard J."/>
            <person name="Benny G.L."/>
            <person name="Blankenship S."/>
            <person name="Bonito G."/>
            <person name="Cuomo C."/>
            <person name="Desiro A."/>
            <person name="Gervers K.A."/>
            <person name="Hundley H."/>
            <person name="Kuo A."/>
            <person name="LaButti K."/>
            <person name="Lang B.F."/>
            <person name="Lipzen A."/>
            <person name="O'Donnell K."/>
            <person name="Pangilinan J."/>
            <person name="Reynolds N."/>
            <person name="Sandor L."/>
            <person name="Smith M.E."/>
            <person name="Tsang A."/>
            <person name="Grigoriev I.V."/>
            <person name="Stajich J.E."/>
            <person name="Spatafora J.W."/>
        </authorList>
    </citation>
    <scope>NUCLEOTIDE SEQUENCE</scope>
    <source>
        <strain evidence="4">RSA 2281</strain>
    </source>
</reference>
<evidence type="ECO:0000259" key="3">
    <source>
        <dbReference type="Pfam" id="PF03446"/>
    </source>
</evidence>
<feature type="non-terminal residue" evidence="4">
    <location>
        <position position="257"/>
    </location>
</feature>
<dbReference type="InterPro" id="IPR013328">
    <property type="entry name" value="6PGD_dom2"/>
</dbReference>
<dbReference type="PANTHER" id="PTHR43580:SF8">
    <property type="entry name" value="6-PHOSPHOGLUCONATE DEHYDROGENASE NADP-BINDING DOMAIN-CONTAINING PROTEIN-RELATED"/>
    <property type="match status" value="1"/>
</dbReference>
<organism evidence="4 5">
    <name type="scientific">Phascolomyces articulosus</name>
    <dbReference type="NCBI Taxonomy" id="60185"/>
    <lineage>
        <taxon>Eukaryota</taxon>
        <taxon>Fungi</taxon>
        <taxon>Fungi incertae sedis</taxon>
        <taxon>Mucoromycota</taxon>
        <taxon>Mucoromycotina</taxon>
        <taxon>Mucoromycetes</taxon>
        <taxon>Mucorales</taxon>
        <taxon>Lichtheimiaceae</taxon>
        <taxon>Phascolomyces</taxon>
    </lineage>
</organism>
<protein>
    <submittedName>
        <fullName evidence="4">NAD binding domain of 6-phosphogluconate dehydrogenase-domain-containing protein</fullName>
    </submittedName>
</protein>
<dbReference type="AlphaFoldDB" id="A0AAD5KBU1"/>
<proteinExistence type="predicted"/>
<gene>
    <name evidence="4" type="ORF">BDA99DRAFT_411029</name>
</gene>
<comment type="caution">
    <text evidence="4">The sequence shown here is derived from an EMBL/GenBank/DDBJ whole genome shotgun (WGS) entry which is preliminary data.</text>
</comment>
<reference evidence="4" key="2">
    <citation type="submission" date="2023-02" db="EMBL/GenBank/DDBJ databases">
        <authorList>
            <consortium name="DOE Joint Genome Institute"/>
            <person name="Mondo S.J."/>
            <person name="Chang Y."/>
            <person name="Wang Y."/>
            <person name="Ahrendt S."/>
            <person name="Andreopoulos W."/>
            <person name="Barry K."/>
            <person name="Beard J."/>
            <person name="Benny G.L."/>
            <person name="Blankenship S."/>
            <person name="Bonito G."/>
            <person name="Cuomo C."/>
            <person name="Desiro A."/>
            <person name="Gervers K.A."/>
            <person name="Hundley H."/>
            <person name="Kuo A."/>
            <person name="LaButti K."/>
            <person name="Lang B.F."/>
            <person name="Lipzen A."/>
            <person name="O'Donnell K."/>
            <person name="Pangilinan J."/>
            <person name="Reynolds N."/>
            <person name="Sandor L."/>
            <person name="Smith M.W."/>
            <person name="Tsang A."/>
            <person name="Grigoriev I.V."/>
            <person name="Stajich J.E."/>
            <person name="Spatafora J.W."/>
        </authorList>
    </citation>
    <scope>NUCLEOTIDE SEQUENCE</scope>
    <source>
        <strain evidence="4">RSA 2281</strain>
    </source>
</reference>
<feature type="non-terminal residue" evidence="4">
    <location>
        <position position="1"/>
    </location>
</feature>
<evidence type="ECO:0000313" key="5">
    <source>
        <dbReference type="Proteomes" id="UP001209540"/>
    </source>
</evidence>
<dbReference type="InterPro" id="IPR051265">
    <property type="entry name" value="HIBADH-related_NP60_sf"/>
</dbReference>
<keyword evidence="5" id="KW-1185">Reference proteome</keyword>
<evidence type="ECO:0000256" key="2">
    <source>
        <dbReference type="PIRSR" id="PIRSR000103-1"/>
    </source>
</evidence>